<sequence length="283" mass="30170">MSGTGEVRGMRAARIAAGAVIPGELALAVCLAAGVRPPVWATAAAEAVALAVLMLEAWVLRSLYASRRAQGLEPPAALRAAVRAVVPARVRRLLVHELRAAASLGRWAARRKHGVRPGDHVAGYTGPQTAMMYGLIFVSVIETVALAVLIPWPVVHRVLLVLDVYGVLMMLGLHAACVTRPHVARPDGSLRIRYGALFDLAVPADAVASVRVDRCYPQGRLVTLSEKGVLDLIVAGQTTVTLELTRPLVFTRPLGGRGEARTIRFHADDPRALVGALRRPALT</sequence>
<dbReference type="Proteomes" id="UP000302139">
    <property type="component" value="Unassembled WGS sequence"/>
</dbReference>
<dbReference type="Proteomes" id="UP000299211">
    <property type="component" value="Unassembled WGS sequence"/>
</dbReference>
<feature type="transmembrane region" description="Helical" evidence="1">
    <location>
        <begin position="12"/>
        <end position="34"/>
    </location>
</feature>
<name>A0A4D4LUN5_STRAX</name>
<evidence type="ECO:0000313" key="4">
    <source>
        <dbReference type="Proteomes" id="UP000299211"/>
    </source>
</evidence>
<feature type="transmembrane region" description="Helical" evidence="1">
    <location>
        <begin position="40"/>
        <end position="60"/>
    </location>
</feature>
<proteinExistence type="predicted"/>
<keyword evidence="1" id="KW-1133">Transmembrane helix</keyword>
<dbReference type="GeneID" id="41538886"/>
<dbReference type="EMBL" id="BJHY01000001">
    <property type="protein sequence ID" value="GDY78378.1"/>
    <property type="molecule type" value="Genomic_DNA"/>
</dbReference>
<keyword evidence="1" id="KW-0472">Membrane</keyword>
<accession>A0A4D4LUN5</accession>
<dbReference type="AlphaFoldDB" id="A0A4D4LUN5"/>
<dbReference type="OMA" id="TGPQTAM"/>
<comment type="caution">
    <text evidence="2">The sequence shown here is derived from an EMBL/GenBank/DDBJ whole genome shotgun (WGS) entry which is preliminary data.</text>
</comment>
<dbReference type="EMBL" id="BJHX01000001">
    <property type="protein sequence ID" value="GDY61519.1"/>
    <property type="molecule type" value="Genomic_DNA"/>
</dbReference>
<feature type="transmembrane region" description="Helical" evidence="1">
    <location>
        <begin position="158"/>
        <end position="178"/>
    </location>
</feature>
<protein>
    <submittedName>
        <fullName evidence="2">Uncharacterized protein</fullName>
    </submittedName>
</protein>
<evidence type="ECO:0000313" key="3">
    <source>
        <dbReference type="EMBL" id="GDY78378.1"/>
    </source>
</evidence>
<keyword evidence="1" id="KW-0812">Transmembrane</keyword>
<evidence type="ECO:0000313" key="2">
    <source>
        <dbReference type="EMBL" id="GDY61519.1"/>
    </source>
</evidence>
<reference evidence="3 4" key="1">
    <citation type="submission" date="2019-04" db="EMBL/GenBank/DDBJ databases">
        <title>Draft genome sequences of Streptomyces avermitilis ATCC 31267.</title>
        <authorList>
            <person name="Komaki H."/>
            <person name="Tamura T."/>
            <person name="Hosoyama A."/>
        </authorList>
    </citation>
    <scope>NUCLEOTIDE SEQUENCE [LARGE SCALE GENOMIC DNA]</scope>
    <source>
        <strain evidence="3 4">ATCC 31267</strain>
    </source>
</reference>
<dbReference type="STRING" id="33903.AQJ43_07590"/>
<organism evidence="2 5">
    <name type="scientific">Streptomyces avermitilis</name>
    <dbReference type="NCBI Taxonomy" id="33903"/>
    <lineage>
        <taxon>Bacteria</taxon>
        <taxon>Bacillati</taxon>
        <taxon>Actinomycetota</taxon>
        <taxon>Actinomycetes</taxon>
        <taxon>Kitasatosporales</taxon>
        <taxon>Streptomycetaceae</taxon>
        <taxon>Streptomyces</taxon>
    </lineage>
</organism>
<dbReference type="RefSeq" id="WP_010983224.1">
    <property type="nucleotide sequence ID" value="NZ_BAABTN010000117.1"/>
</dbReference>
<gene>
    <name evidence="2" type="ORF">SAV14893_009120</name>
    <name evidence="3" type="ORF">SAV31267_078630</name>
</gene>
<feature type="transmembrane region" description="Helical" evidence="1">
    <location>
        <begin position="130"/>
        <end position="152"/>
    </location>
</feature>
<evidence type="ECO:0000313" key="5">
    <source>
        <dbReference type="Proteomes" id="UP000302139"/>
    </source>
</evidence>
<reference evidence="2 5" key="2">
    <citation type="submission" date="2019-04" db="EMBL/GenBank/DDBJ databases">
        <title>Draft genome sequences of Streptomyces avermitilis NBRC 14893.</title>
        <authorList>
            <person name="Komaki H."/>
            <person name="Tamura T."/>
            <person name="Hosoyama A."/>
        </authorList>
    </citation>
    <scope>NUCLEOTIDE SEQUENCE [LARGE SCALE GENOMIC DNA]</scope>
    <source>
        <strain evidence="2 5">NBRC 14893</strain>
    </source>
</reference>
<evidence type="ECO:0000256" key="1">
    <source>
        <dbReference type="SAM" id="Phobius"/>
    </source>
</evidence>